<dbReference type="PANTHER" id="PTHR28055:SF1">
    <property type="entry name" value="ALTERED INHERITANCE OF MITOCHONDRIA PROTEIN 41, MITOCHONDRIAL"/>
    <property type="match status" value="1"/>
</dbReference>
<feature type="compositionally biased region" description="Basic and acidic residues" evidence="1">
    <location>
        <begin position="1"/>
        <end position="12"/>
    </location>
</feature>
<proteinExistence type="predicted"/>
<dbReference type="RefSeq" id="WP_084036036.1">
    <property type="nucleotide sequence ID" value="NZ_CP066007.1"/>
</dbReference>
<name>A0A7T4EFT7_9CORY</name>
<sequence>MSELKDRIRKEMTASMKARNKERTNTLRMLVSAIGTEETQGSKHELTDDQVLTVVAREIKKRKESAEIYEQNGRPELAENELAEAKILAEFQPEQLSDDELASLVSEVVAENPQMGPAMKAAKVKAGGRVDGKRLSEAVRAELGKLS</sequence>
<evidence type="ECO:0000256" key="1">
    <source>
        <dbReference type="SAM" id="MobiDB-lite"/>
    </source>
</evidence>
<dbReference type="Pfam" id="PF09424">
    <property type="entry name" value="YqeY"/>
    <property type="match status" value="1"/>
</dbReference>
<dbReference type="GeneID" id="92759077"/>
<dbReference type="AlphaFoldDB" id="A0A7T4EFT7"/>
<reference evidence="2 3" key="1">
    <citation type="submission" date="2020-12" db="EMBL/GenBank/DDBJ databases">
        <title>FDA dAtabase for Regulatory Grade micrObial Sequences (FDA-ARGOS): Supporting development and validation of Infectious Disease Dx tests.</title>
        <authorList>
            <person name="Sproer C."/>
            <person name="Gronow S."/>
            <person name="Severitt S."/>
            <person name="Schroder I."/>
            <person name="Tallon L."/>
            <person name="Sadzewicz L."/>
            <person name="Zhao X."/>
            <person name="Boylan J."/>
            <person name="Ott S."/>
            <person name="Bowen H."/>
            <person name="Vavikolanu K."/>
            <person name="Mehta A."/>
            <person name="Aluvathingal J."/>
            <person name="Nadendla S."/>
            <person name="Lowell S."/>
            <person name="Myers T."/>
            <person name="Yan Y."/>
            <person name="Sichtig H."/>
        </authorList>
    </citation>
    <scope>NUCLEOTIDE SEQUENCE [LARGE SCALE GENOMIC DNA]</scope>
    <source>
        <strain evidence="2 3">FDAARGOS_1053</strain>
    </source>
</reference>
<evidence type="ECO:0000313" key="3">
    <source>
        <dbReference type="Proteomes" id="UP000596145"/>
    </source>
</evidence>
<evidence type="ECO:0000313" key="2">
    <source>
        <dbReference type="EMBL" id="QQB46599.1"/>
    </source>
</evidence>
<dbReference type="OrthoDB" id="5244551at2"/>
<gene>
    <name evidence="2" type="ORF">I6I10_01195</name>
</gene>
<dbReference type="GO" id="GO:0016884">
    <property type="term" value="F:carbon-nitrogen ligase activity, with glutamine as amido-N-donor"/>
    <property type="evidence" value="ECO:0007669"/>
    <property type="project" value="InterPro"/>
</dbReference>
<feature type="region of interest" description="Disordered" evidence="1">
    <location>
        <begin position="1"/>
        <end position="22"/>
    </location>
</feature>
<dbReference type="InterPro" id="IPR019004">
    <property type="entry name" value="YqeY/Aim41"/>
</dbReference>
<dbReference type="Proteomes" id="UP000596145">
    <property type="component" value="Chromosome"/>
</dbReference>
<dbReference type="InterPro" id="IPR003789">
    <property type="entry name" value="Asn/Gln_tRNA_amidoTrase-B-like"/>
</dbReference>
<dbReference type="Gene3D" id="1.10.1510.10">
    <property type="entry name" value="Uncharacterised protein YqeY/AIM41 PF09424, N-terminal domain"/>
    <property type="match status" value="1"/>
</dbReference>
<dbReference type="InterPro" id="IPR042184">
    <property type="entry name" value="YqeY/Aim41_N"/>
</dbReference>
<dbReference type="PANTHER" id="PTHR28055">
    <property type="entry name" value="ALTERED INHERITANCE OF MITOCHONDRIA PROTEIN 41, MITOCHONDRIAL"/>
    <property type="match status" value="1"/>
</dbReference>
<dbReference type="EMBL" id="CP066007">
    <property type="protein sequence ID" value="QQB46599.1"/>
    <property type="molecule type" value="Genomic_DNA"/>
</dbReference>
<protein>
    <submittedName>
        <fullName evidence="2">GatB/YqeY domain-containing protein</fullName>
    </submittedName>
</protein>
<dbReference type="SUPFAM" id="SSF89095">
    <property type="entry name" value="GatB/YqeY motif"/>
    <property type="match status" value="1"/>
</dbReference>
<dbReference type="Gene3D" id="1.10.10.410">
    <property type="match status" value="1"/>
</dbReference>
<dbReference type="InterPro" id="IPR023168">
    <property type="entry name" value="GatB_Yqey_C_2"/>
</dbReference>
<accession>A0A7T4EFT7</accession>
<organism evidence="2 3">
    <name type="scientific">Corynebacterium glucuronolyticum</name>
    <dbReference type="NCBI Taxonomy" id="39791"/>
    <lineage>
        <taxon>Bacteria</taxon>
        <taxon>Bacillati</taxon>
        <taxon>Actinomycetota</taxon>
        <taxon>Actinomycetes</taxon>
        <taxon>Mycobacteriales</taxon>
        <taxon>Corynebacteriaceae</taxon>
        <taxon>Corynebacterium</taxon>
    </lineage>
</organism>